<keyword evidence="2" id="KW-1185">Reference proteome</keyword>
<gene>
    <name evidence="1" type="ORF">GOP47_0015356</name>
</gene>
<evidence type="ECO:0000313" key="2">
    <source>
        <dbReference type="Proteomes" id="UP000886520"/>
    </source>
</evidence>
<name>A0A9D4ZD46_ADICA</name>
<protein>
    <submittedName>
        <fullName evidence="1">Uncharacterized protein</fullName>
    </submittedName>
</protein>
<sequence>MYATSTTTTLLAMGEKIPDPHLPTSIRKAKCRPSLWKILTRARIPTFSLPSWYRCPFMPMGIGTIACDVMNDGFVMRAWGEHLDVDDNVLVLSNGNRVFTQSIGVTLD</sequence>
<accession>A0A9D4ZD46</accession>
<dbReference type="AlphaFoldDB" id="A0A9D4ZD46"/>
<dbReference type="Gene3D" id="3.40.30.10">
    <property type="entry name" value="Glutaredoxin"/>
    <property type="match status" value="1"/>
</dbReference>
<proteinExistence type="predicted"/>
<dbReference type="Proteomes" id="UP000886520">
    <property type="component" value="Chromosome 15"/>
</dbReference>
<reference evidence="1" key="1">
    <citation type="submission" date="2021-01" db="EMBL/GenBank/DDBJ databases">
        <title>Adiantum capillus-veneris genome.</title>
        <authorList>
            <person name="Fang Y."/>
            <person name="Liao Q."/>
        </authorList>
    </citation>
    <scope>NUCLEOTIDE SEQUENCE</scope>
    <source>
        <strain evidence="1">H3</strain>
        <tissue evidence="1">Leaf</tissue>
    </source>
</reference>
<comment type="caution">
    <text evidence="1">The sequence shown here is derived from an EMBL/GenBank/DDBJ whole genome shotgun (WGS) entry which is preliminary data.</text>
</comment>
<dbReference type="EMBL" id="JABFUD020000015">
    <property type="protein sequence ID" value="KAI5069055.1"/>
    <property type="molecule type" value="Genomic_DNA"/>
</dbReference>
<evidence type="ECO:0000313" key="1">
    <source>
        <dbReference type="EMBL" id="KAI5069055.1"/>
    </source>
</evidence>
<organism evidence="1 2">
    <name type="scientific">Adiantum capillus-veneris</name>
    <name type="common">Maidenhair fern</name>
    <dbReference type="NCBI Taxonomy" id="13818"/>
    <lineage>
        <taxon>Eukaryota</taxon>
        <taxon>Viridiplantae</taxon>
        <taxon>Streptophyta</taxon>
        <taxon>Embryophyta</taxon>
        <taxon>Tracheophyta</taxon>
        <taxon>Polypodiopsida</taxon>
        <taxon>Polypodiidae</taxon>
        <taxon>Polypodiales</taxon>
        <taxon>Pteridineae</taxon>
        <taxon>Pteridaceae</taxon>
        <taxon>Vittarioideae</taxon>
        <taxon>Adiantum</taxon>
    </lineage>
</organism>